<feature type="domain" description="Polymerase/histidinol phosphatase N-terminal" evidence="10">
    <location>
        <begin position="5"/>
        <end position="72"/>
    </location>
</feature>
<evidence type="ECO:0000256" key="3">
    <source>
        <dbReference type="ARBA" id="ARBA00019114"/>
    </source>
</evidence>
<reference evidence="11 12" key="1">
    <citation type="journal article" date="2010" name="Genome Biol. Evol.">
        <title>Functional convergence in reduced genomes of bacterial symbionts spanning 200 My of evolution.</title>
        <authorList>
            <person name="McCutcheon J.P."/>
            <person name="Moran N.A."/>
        </authorList>
    </citation>
    <scope>NUCLEOTIDE SEQUENCE [LARGE SCALE GENOMIC DNA]</scope>
    <source>
        <strain evidence="11 12">CARI</strain>
    </source>
</reference>
<evidence type="ECO:0000256" key="7">
    <source>
        <dbReference type="ARBA" id="ARBA00022705"/>
    </source>
</evidence>
<keyword evidence="7" id="KW-0235">DNA replication</keyword>
<dbReference type="NCBIfam" id="TIGR00594">
    <property type="entry name" value="polc"/>
    <property type="match status" value="1"/>
</dbReference>
<dbReference type="PANTHER" id="PTHR32294:SF0">
    <property type="entry name" value="DNA POLYMERASE III SUBUNIT ALPHA"/>
    <property type="match status" value="1"/>
</dbReference>
<dbReference type="InterPro" id="IPR040982">
    <property type="entry name" value="DNA_pol3_finger"/>
</dbReference>
<dbReference type="Pfam" id="PF07733">
    <property type="entry name" value="DNA_pol3_alpha"/>
    <property type="match status" value="1"/>
</dbReference>
<evidence type="ECO:0000313" key="12">
    <source>
        <dbReference type="Proteomes" id="UP000001303"/>
    </source>
</evidence>
<dbReference type="GO" id="GO:0003887">
    <property type="term" value="F:DNA-directed DNA polymerase activity"/>
    <property type="evidence" value="ECO:0007669"/>
    <property type="project" value="UniProtKB-KW"/>
</dbReference>
<evidence type="ECO:0000256" key="5">
    <source>
        <dbReference type="ARBA" id="ARBA00022679"/>
    </source>
</evidence>
<evidence type="ECO:0000259" key="10">
    <source>
        <dbReference type="SMART" id="SM00481"/>
    </source>
</evidence>
<dbReference type="GO" id="GO:0005737">
    <property type="term" value="C:cytoplasm"/>
    <property type="evidence" value="ECO:0007669"/>
    <property type="project" value="UniProtKB-SubCell"/>
</dbReference>
<keyword evidence="6" id="KW-0548">Nucleotidyltransferase</keyword>
<dbReference type="Pfam" id="PF14579">
    <property type="entry name" value="HHH_6"/>
    <property type="match status" value="1"/>
</dbReference>
<dbReference type="GO" id="GO:0006260">
    <property type="term" value="P:DNA replication"/>
    <property type="evidence" value="ECO:0007669"/>
    <property type="project" value="UniProtKB-KW"/>
</dbReference>
<dbReference type="InterPro" id="IPR016195">
    <property type="entry name" value="Pol/histidinol_Pase-like"/>
</dbReference>
<keyword evidence="12" id="KW-1185">Reference proteome</keyword>
<dbReference type="SUPFAM" id="SSF89550">
    <property type="entry name" value="PHP domain-like"/>
    <property type="match status" value="1"/>
</dbReference>
<dbReference type="InterPro" id="IPR003141">
    <property type="entry name" value="Pol/His_phosphatase_N"/>
</dbReference>
<keyword evidence="8" id="KW-0239">DNA-directed DNA polymerase</keyword>
<evidence type="ECO:0000256" key="2">
    <source>
        <dbReference type="ARBA" id="ARBA00012417"/>
    </source>
</evidence>
<dbReference type="KEGG" id="zin:ZICARI_041"/>
<dbReference type="Gene3D" id="3.20.20.140">
    <property type="entry name" value="Metal-dependent hydrolases"/>
    <property type="match status" value="1"/>
</dbReference>
<dbReference type="Pfam" id="PF02811">
    <property type="entry name" value="PHP"/>
    <property type="match status" value="1"/>
</dbReference>
<dbReference type="EMBL" id="CP002161">
    <property type="protein sequence ID" value="ADM89667.1"/>
    <property type="molecule type" value="Genomic_DNA"/>
</dbReference>
<dbReference type="NCBIfam" id="NF004226">
    <property type="entry name" value="PRK05673.1"/>
    <property type="match status" value="1"/>
</dbReference>
<dbReference type="Proteomes" id="UP000001303">
    <property type="component" value="Chromosome"/>
</dbReference>
<dbReference type="Pfam" id="PF17657">
    <property type="entry name" value="DNA_pol3_finger"/>
    <property type="match status" value="1"/>
</dbReference>
<gene>
    <name evidence="11" type="primary">dnaE</name>
    <name evidence="11" type="ordered locus">ZICARI_041</name>
</gene>
<keyword evidence="4" id="KW-0963">Cytoplasm</keyword>
<protein>
    <recommendedName>
        <fullName evidence="3">DNA polymerase III subunit alpha</fullName>
        <ecNumber evidence="2">2.7.7.7</ecNumber>
    </recommendedName>
</protein>
<sequence>MYKFTHLRLHTEYSIVDSLVKINEIIKLAKKDKQESLAITDLSNIFGAIKFYKESIKNGIKPIIGCDLFIENKINKKKPFRLLILSKNYNGYLQLCKLISKSWIYNLKDEKPQIKKSWLKKINKNSNLIALSGYKSSDLLFYINKKKFKKAENCAKKWKKIFNNLYFIEIQNINIKNNEIFNYNLIKIGNKLNIPIVATHPIQFCYKKEFIAHEIRYNIYKKKKLNNSKYHFNKEQNFKTQIEINKLFVNNLIAVKNSYKISKMCNLIIPKGVLKLPKYNKKKKINDNELLKIKTKIGLNKRLKNKKNLKIYKKRLKFELKIISKTNFSNYFLMVNDFIKWAKKKNINIGPGRGSGASSLIAYCLFITDIDPIKYKLIFERFLNPERISFPDFDIDFCQKKRDIIIKYIKKKYGVNNVSQIITFGKIAAKSSIRDVGRVLGLSYNFCNNIVKLISNKKYYNLNLKEIVENNYFLKKKILNNKIIKKLIFFSIQIEGIIKNIGIHAGGILISKNNLNKYCALYKHSKDNIITIQNDKEDLEFLGLIKFDFLGLATLTIIDETNKNIKKINPKIKLISWNKISFKDKKTYKLLNNANTIGVFQLESIGIQNILKKANINCLEDITAIISLYRPGPIKLIKKFYKRKNGYKFKFFNEKIKNVLSETYGIMIYQEQVMEVAKIIANYSMGSADLLRRIISKKNLKEMHKNRKLFIKGALKNKINLKTANKIFNLMEKFAGYGFNKSHATAYAVISYYTAYLKSNFPNEFISANLSLSINNINKIKFLIKDAINNFKINILPPNINYSKYKFIPIIKNNIFYIRYGLSAIKGLGKIAIKLILNKRKKKIFKNLYDFIFRIIKNKNLINKRVLNSLIYSGSLDIFNKNRNILKIKIKFLLKNLNDFNKKLIIKNKNKLNILKWKKKILNKKKILEKQKFFLGFYLFKNPFFYIKKDIEQLNKFKIYNINKFINKNIITYGIINNIKKEFINNKEYFVINIENKKNNINCIIKNNLYKKNKNFIRLEKKILLEGKVIKKNYNFFQINVKNIFNISKFRKKFILYISIYIKNIKIIKKIKYILNLFINKKGKNVFLIKIKNNKIIKKYFFKKKIKFNNKLLYLLKNEIKNKFIRIKYKF</sequence>
<keyword evidence="5" id="KW-0808">Transferase</keyword>
<dbReference type="Gene3D" id="1.10.150.870">
    <property type="match status" value="1"/>
</dbReference>
<dbReference type="GO" id="GO:0008408">
    <property type="term" value="F:3'-5' exonuclease activity"/>
    <property type="evidence" value="ECO:0007669"/>
    <property type="project" value="InterPro"/>
</dbReference>
<evidence type="ECO:0000256" key="4">
    <source>
        <dbReference type="ARBA" id="ARBA00022490"/>
    </source>
</evidence>
<name>E0TIP0_ZINIC</name>
<evidence type="ECO:0000256" key="8">
    <source>
        <dbReference type="ARBA" id="ARBA00022932"/>
    </source>
</evidence>
<dbReference type="CDD" id="cd07433">
    <property type="entry name" value="PHP_PolIIIA_DnaE1"/>
    <property type="match status" value="1"/>
</dbReference>
<dbReference type="InterPro" id="IPR004013">
    <property type="entry name" value="PHP_dom"/>
</dbReference>
<dbReference type="HOGENOM" id="CLU_001600_1_1_4"/>
<evidence type="ECO:0000313" key="11">
    <source>
        <dbReference type="EMBL" id="ADM89667.1"/>
    </source>
</evidence>
<dbReference type="InterPro" id="IPR004805">
    <property type="entry name" value="DnaE2/DnaE/PolC"/>
</dbReference>
<accession>E0TIP0</accession>
<dbReference type="SMART" id="SM00481">
    <property type="entry name" value="POLIIIAc"/>
    <property type="match status" value="1"/>
</dbReference>
<dbReference type="InterPro" id="IPR029460">
    <property type="entry name" value="DNAPol_HHH"/>
</dbReference>
<dbReference type="EC" id="2.7.7.7" evidence="2"/>
<reference key="2">
    <citation type="submission" date="2010-08" db="EMBL/GenBank/DDBJ databases">
        <title>Functional convergence in reduced genomes of bacterial symbionts spanning 200 million years of evolution.</title>
        <authorList>
            <person name="McCutcheon J.P."/>
            <person name="Moran N.A."/>
        </authorList>
    </citation>
    <scope>NUCLEOTIDE SEQUENCE</scope>
    <source>
        <strain>CARI</strain>
    </source>
</reference>
<comment type="catalytic activity">
    <reaction evidence="9">
        <text>DNA(n) + a 2'-deoxyribonucleoside 5'-triphosphate = DNA(n+1) + diphosphate</text>
        <dbReference type="Rhea" id="RHEA:22508"/>
        <dbReference type="Rhea" id="RHEA-COMP:17339"/>
        <dbReference type="Rhea" id="RHEA-COMP:17340"/>
        <dbReference type="ChEBI" id="CHEBI:33019"/>
        <dbReference type="ChEBI" id="CHEBI:61560"/>
        <dbReference type="ChEBI" id="CHEBI:173112"/>
        <dbReference type="EC" id="2.7.7.7"/>
    </reaction>
</comment>
<dbReference type="AlphaFoldDB" id="E0TIP0"/>
<comment type="subcellular location">
    <subcellularLocation>
        <location evidence="1">Cytoplasm</location>
    </subcellularLocation>
</comment>
<dbReference type="InterPro" id="IPR041931">
    <property type="entry name" value="DNA_pol3_alpha_thumb_dom"/>
</dbReference>
<evidence type="ECO:0000256" key="1">
    <source>
        <dbReference type="ARBA" id="ARBA00004496"/>
    </source>
</evidence>
<evidence type="ECO:0000256" key="6">
    <source>
        <dbReference type="ARBA" id="ARBA00022695"/>
    </source>
</evidence>
<dbReference type="InterPro" id="IPR011708">
    <property type="entry name" value="DNA_pol3_alpha_NTPase_dom"/>
</dbReference>
<evidence type="ECO:0000256" key="9">
    <source>
        <dbReference type="ARBA" id="ARBA00049244"/>
    </source>
</evidence>
<dbReference type="Gene3D" id="1.10.10.1600">
    <property type="entry name" value="Bacterial DNA polymerase III alpha subunit, thumb domain"/>
    <property type="match status" value="1"/>
</dbReference>
<dbReference type="STRING" id="871271.ZICARI_041"/>
<organism evidence="11 12">
    <name type="scientific">Zinderia insecticola (strain CARI)</name>
    <dbReference type="NCBI Taxonomy" id="871271"/>
    <lineage>
        <taxon>Bacteria</taxon>
        <taxon>Pseudomonadati</taxon>
        <taxon>Pseudomonadota</taxon>
        <taxon>Betaproteobacteria</taxon>
        <taxon>Burkholderiales</taxon>
        <taxon>Oxalobacteraceae</taxon>
        <taxon>Candidatus Zinderia</taxon>
    </lineage>
</organism>
<dbReference type="PANTHER" id="PTHR32294">
    <property type="entry name" value="DNA POLYMERASE III SUBUNIT ALPHA"/>
    <property type="match status" value="1"/>
</dbReference>
<dbReference type="InterPro" id="IPR049821">
    <property type="entry name" value="PolIIIA_DnaE1_PHP"/>
</dbReference>
<proteinExistence type="predicted"/>